<feature type="compositionally biased region" description="Basic residues" evidence="1">
    <location>
        <begin position="8"/>
        <end position="29"/>
    </location>
</feature>
<dbReference type="AlphaFoldDB" id="A0A2P2JFJ4"/>
<protein>
    <submittedName>
        <fullName evidence="2">Uncharacterized protein</fullName>
    </submittedName>
</protein>
<feature type="region of interest" description="Disordered" evidence="1">
    <location>
        <begin position="47"/>
        <end position="71"/>
    </location>
</feature>
<evidence type="ECO:0000256" key="1">
    <source>
        <dbReference type="SAM" id="MobiDB-lite"/>
    </source>
</evidence>
<dbReference type="EMBL" id="GGEC01011736">
    <property type="protein sequence ID" value="MBW92219.1"/>
    <property type="molecule type" value="Transcribed_RNA"/>
</dbReference>
<organism evidence="2">
    <name type="scientific">Rhizophora mucronata</name>
    <name type="common">Asiatic mangrove</name>
    <dbReference type="NCBI Taxonomy" id="61149"/>
    <lineage>
        <taxon>Eukaryota</taxon>
        <taxon>Viridiplantae</taxon>
        <taxon>Streptophyta</taxon>
        <taxon>Embryophyta</taxon>
        <taxon>Tracheophyta</taxon>
        <taxon>Spermatophyta</taxon>
        <taxon>Magnoliopsida</taxon>
        <taxon>eudicotyledons</taxon>
        <taxon>Gunneridae</taxon>
        <taxon>Pentapetalae</taxon>
        <taxon>rosids</taxon>
        <taxon>fabids</taxon>
        <taxon>Malpighiales</taxon>
        <taxon>Rhizophoraceae</taxon>
        <taxon>Rhizophora</taxon>
    </lineage>
</organism>
<reference evidence="2" key="1">
    <citation type="submission" date="2018-02" db="EMBL/GenBank/DDBJ databases">
        <title>Rhizophora mucronata_Transcriptome.</title>
        <authorList>
            <person name="Meera S.P."/>
            <person name="Sreeshan A."/>
            <person name="Augustine A."/>
        </authorList>
    </citation>
    <scope>NUCLEOTIDE SEQUENCE</scope>
    <source>
        <tissue evidence="2">Leaf</tissue>
    </source>
</reference>
<sequence length="71" mass="8700">MQCNNLRTRNHKRKKPKKNQQRQKETHRKIHYSLSCFVLKTLNKTGQKIKNNTTRHHWENDKANKHHQTTE</sequence>
<evidence type="ECO:0000313" key="2">
    <source>
        <dbReference type="EMBL" id="MBW92219.1"/>
    </source>
</evidence>
<accession>A0A2P2JFJ4</accession>
<feature type="region of interest" description="Disordered" evidence="1">
    <location>
        <begin position="1"/>
        <end position="29"/>
    </location>
</feature>
<proteinExistence type="predicted"/>
<feature type="compositionally biased region" description="Basic and acidic residues" evidence="1">
    <location>
        <begin position="56"/>
        <end position="71"/>
    </location>
</feature>
<name>A0A2P2JFJ4_RHIMU</name>